<sequence>MSQGCALVLLLAMTLAMAAGLGAWGPILLTPADHVFADQRSWVGIPSTLNTLSCLPLLIVGLWGIASAWRSSWQETVRQPWIGFFIMCVLMSLSALLHHLELSDGAFALAHAFAAASFIMLGLAFMAERIDELFGSRPAIAAGLSVAACCAAWWFLGQWNSGRGDLRPMLFFEALPLLLIPAGALSLRGEHTTGIDWLASLSLYIAARVLGMADGIVFGWTGGLSGHTLMHLLLAGSAACLAYRASVAPASVPAAPALLEPTHRRASLNTSS</sequence>
<feature type="signal peptide" evidence="2">
    <location>
        <begin position="1"/>
        <end position="18"/>
    </location>
</feature>
<accession>A0A3N7JVM8</accession>
<feature type="chain" id="PRO_5018287433" description="Ceramidase" evidence="2">
    <location>
        <begin position="19"/>
        <end position="272"/>
    </location>
</feature>
<feature type="transmembrane region" description="Helical" evidence="1">
    <location>
        <begin position="139"/>
        <end position="156"/>
    </location>
</feature>
<feature type="transmembrane region" description="Helical" evidence="1">
    <location>
        <begin position="106"/>
        <end position="127"/>
    </location>
</feature>
<feature type="transmembrane region" description="Helical" evidence="1">
    <location>
        <begin position="168"/>
        <end position="185"/>
    </location>
</feature>
<gene>
    <name evidence="3" type="ORF">DZC73_17590</name>
</gene>
<reference evidence="3 4" key="1">
    <citation type="submission" date="2018-08" db="EMBL/GenBank/DDBJ databases">
        <authorList>
            <person name="Khan S.A."/>
            <person name="Jeon C.O."/>
            <person name="Chun B.H."/>
            <person name="Jeong S.E."/>
        </authorList>
    </citation>
    <scope>NUCLEOTIDE SEQUENCE [LARGE SCALE GENOMIC DNA]</scope>
    <source>
        <strain evidence="3 4">S-16</strain>
    </source>
</reference>
<feature type="transmembrane region" description="Helical" evidence="1">
    <location>
        <begin position="47"/>
        <end position="69"/>
    </location>
</feature>
<evidence type="ECO:0000256" key="2">
    <source>
        <dbReference type="SAM" id="SignalP"/>
    </source>
</evidence>
<evidence type="ECO:0000313" key="4">
    <source>
        <dbReference type="Proteomes" id="UP000267464"/>
    </source>
</evidence>
<keyword evidence="1" id="KW-0812">Transmembrane</keyword>
<organism evidence="3 4">
    <name type="scientific">Piscinibacter terrae</name>
    <dbReference type="NCBI Taxonomy" id="2496871"/>
    <lineage>
        <taxon>Bacteria</taxon>
        <taxon>Pseudomonadati</taxon>
        <taxon>Pseudomonadota</taxon>
        <taxon>Betaproteobacteria</taxon>
        <taxon>Burkholderiales</taxon>
        <taxon>Sphaerotilaceae</taxon>
        <taxon>Piscinibacter</taxon>
    </lineage>
</organism>
<dbReference type="PANTHER" id="PTHR34368">
    <property type="entry name" value="OS01G0962200 PROTEIN"/>
    <property type="match status" value="1"/>
</dbReference>
<feature type="transmembrane region" description="Helical" evidence="1">
    <location>
        <begin position="81"/>
        <end position="100"/>
    </location>
</feature>
<dbReference type="Proteomes" id="UP000267464">
    <property type="component" value="Unassembled WGS sequence"/>
</dbReference>
<keyword evidence="2" id="KW-0732">Signal</keyword>
<dbReference type="EMBL" id="QUSW01000005">
    <property type="protein sequence ID" value="RQP22945.1"/>
    <property type="molecule type" value="Genomic_DNA"/>
</dbReference>
<proteinExistence type="predicted"/>
<name>A0A3N7JVM8_9BURK</name>
<evidence type="ECO:0000313" key="3">
    <source>
        <dbReference type="EMBL" id="RQP22945.1"/>
    </source>
</evidence>
<comment type="caution">
    <text evidence="3">The sequence shown here is derived from an EMBL/GenBank/DDBJ whole genome shotgun (WGS) entry which is preliminary data.</text>
</comment>
<protein>
    <recommendedName>
        <fullName evidence="5">Ceramidase</fullName>
    </recommendedName>
</protein>
<evidence type="ECO:0008006" key="5">
    <source>
        <dbReference type="Google" id="ProtNLM"/>
    </source>
</evidence>
<feature type="transmembrane region" description="Helical" evidence="1">
    <location>
        <begin position="197"/>
        <end position="218"/>
    </location>
</feature>
<evidence type="ECO:0000256" key="1">
    <source>
        <dbReference type="SAM" id="Phobius"/>
    </source>
</evidence>
<keyword evidence="4" id="KW-1185">Reference proteome</keyword>
<dbReference type="PANTHER" id="PTHR34368:SF1">
    <property type="entry name" value="OS01G0962200 PROTEIN"/>
    <property type="match status" value="1"/>
</dbReference>
<reference evidence="3 4" key="2">
    <citation type="submission" date="2018-12" db="EMBL/GenBank/DDBJ databases">
        <title>Rhizobacter gummiphilus sp. nov., a rubber-degrading bacterium isolated from the soil of a botanical garden in Japan.</title>
        <authorList>
            <person name="Shunsuke S.S."/>
        </authorList>
    </citation>
    <scope>NUCLEOTIDE SEQUENCE [LARGE SCALE GENOMIC DNA]</scope>
    <source>
        <strain evidence="3 4">S-16</strain>
    </source>
</reference>
<dbReference type="AlphaFoldDB" id="A0A3N7JVM8"/>
<keyword evidence="1" id="KW-0472">Membrane</keyword>
<keyword evidence="1" id="KW-1133">Transmembrane helix</keyword>